<keyword evidence="8" id="KW-0256">Endoplasmic reticulum</keyword>
<dbReference type="Proteomes" id="UP000291000">
    <property type="component" value="Chromosome 13"/>
</dbReference>
<evidence type="ECO:0000313" key="12">
    <source>
        <dbReference type="Proteomes" id="UP000291000"/>
    </source>
</evidence>
<feature type="domain" description="Endoplasmic reticulum vesicle transporter N-terminal" evidence="10">
    <location>
        <begin position="7"/>
        <end position="97"/>
    </location>
</feature>
<evidence type="ECO:0000256" key="6">
    <source>
        <dbReference type="ARBA" id="ARBA00022989"/>
    </source>
</evidence>
<evidence type="ECO:0000259" key="10">
    <source>
        <dbReference type="Pfam" id="PF13850"/>
    </source>
</evidence>
<dbReference type="Pfam" id="PF13850">
    <property type="entry name" value="ERGIC_N"/>
    <property type="match status" value="1"/>
</dbReference>
<dbReference type="GO" id="GO:0005789">
    <property type="term" value="C:endoplasmic reticulum membrane"/>
    <property type="evidence" value="ECO:0007669"/>
    <property type="project" value="UniProtKB-SubCell"/>
</dbReference>
<dbReference type="Ensembl" id="ENSCHIT00000010873.1">
    <property type="protein sequence ID" value="ENSCHIP00000003728.1"/>
    <property type="gene ID" value="ENSCHIG00000007707.1"/>
</dbReference>
<gene>
    <name evidence="11" type="primary">ERGIC3</name>
</gene>
<evidence type="ECO:0000256" key="5">
    <source>
        <dbReference type="ARBA" id="ARBA00022892"/>
    </source>
</evidence>
<comment type="function">
    <text evidence="8">Plays a role in transport between endoplasmic reticulum and Golgi.</text>
</comment>
<dbReference type="GeneTree" id="ENSGT00530000063113"/>
<dbReference type="EMBL" id="LWLT01000014">
    <property type="status" value="NOT_ANNOTATED_CDS"/>
    <property type="molecule type" value="Genomic_DNA"/>
</dbReference>
<evidence type="ECO:0000256" key="7">
    <source>
        <dbReference type="ARBA" id="ARBA00023136"/>
    </source>
</evidence>
<reference evidence="11" key="2">
    <citation type="submission" date="2025-08" db="UniProtKB">
        <authorList>
            <consortium name="Ensembl"/>
        </authorList>
    </citation>
    <scope>IDENTIFICATION</scope>
</reference>
<dbReference type="GO" id="GO:0006888">
    <property type="term" value="P:endoplasmic reticulum to Golgi vesicle-mediated transport"/>
    <property type="evidence" value="ECO:0007669"/>
    <property type="project" value="UniProtKB-UniRule"/>
</dbReference>
<feature type="domain" description="Endoplasmic reticulum vesicle transporter C-terminal" evidence="9">
    <location>
        <begin position="145"/>
        <end position="358"/>
    </location>
</feature>
<keyword evidence="6 8" id="KW-1133">Transmembrane helix</keyword>
<comment type="subcellular location">
    <subcellularLocation>
        <location evidence="8">Endoplasmic reticulum membrane</location>
        <topology evidence="8">Multi-pass membrane protein</topology>
    </subcellularLocation>
    <subcellularLocation>
        <location evidence="2 8">Endoplasmic reticulum-Golgi intermediate compartment membrane</location>
        <topology evidence="2 8">Multi-pass membrane protein</topology>
    </subcellularLocation>
    <subcellularLocation>
        <location evidence="8">Golgi apparatus membrane</location>
        <topology evidence="8">Multi-pass membrane protein</topology>
    </subcellularLocation>
    <subcellularLocation>
        <location evidence="1">Golgi apparatus</location>
        <location evidence="1">cis-Golgi network membrane</location>
        <topology evidence="1">Multi-pass membrane protein</topology>
    </subcellularLocation>
</comment>
<evidence type="ECO:0000256" key="3">
    <source>
        <dbReference type="ARBA" id="ARBA00005648"/>
    </source>
</evidence>
<evidence type="ECO:0000259" key="9">
    <source>
        <dbReference type="Pfam" id="PF07970"/>
    </source>
</evidence>
<keyword evidence="12" id="KW-1185">Reference proteome</keyword>
<dbReference type="GO" id="GO:0000139">
    <property type="term" value="C:Golgi membrane"/>
    <property type="evidence" value="ECO:0007669"/>
    <property type="project" value="UniProtKB-SubCell"/>
</dbReference>
<dbReference type="PANTHER" id="PTHR10984">
    <property type="entry name" value="ENDOPLASMIC RETICULUM-GOLGI INTERMEDIATE COMPARTMENT PROTEIN"/>
    <property type="match status" value="1"/>
</dbReference>
<dbReference type="PANTHER" id="PTHR10984:SF25">
    <property type="entry name" value="ENDOPLASMIC RETICULUM-GOLGI INTERMEDIATE COMPARTMENT PROTEIN 3"/>
    <property type="match status" value="1"/>
</dbReference>
<keyword evidence="5 8" id="KW-0931">ER-Golgi transport</keyword>
<organism evidence="11 12">
    <name type="scientific">Capra hircus</name>
    <name type="common">Goat</name>
    <dbReference type="NCBI Taxonomy" id="9925"/>
    <lineage>
        <taxon>Eukaryota</taxon>
        <taxon>Metazoa</taxon>
        <taxon>Chordata</taxon>
        <taxon>Craniata</taxon>
        <taxon>Vertebrata</taxon>
        <taxon>Euteleostomi</taxon>
        <taxon>Mammalia</taxon>
        <taxon>Eutheria</taxon>
        <taxon>Laurasiatheria</taxon>
        <taxon>Artiodactyla</taxon>
        <taxon>Ruminantia</taxon>
        <taxon>Pecora</taxon>
        <taxon>Bovidae</taxon>
        <taxon>Caprinae</taxon>
        <taxon>Capra</taxon>
    </lineage>
</organism>
<keyword evidence="8" id="KW-0813">Transport</keyword>
<sequence>MEALGKLKQFDAYPKTLEDFRVKTCGGATVTIVSGLLMLLLFLSELQYYLTTEVHPELYVDKSRGDKLKININVLFPHMPCAYLSIDAMDVAGEQQLDVEHNLFKKRLDKDGFPVSSEAERHELGKVEVKVFDPDSLDPDRCESCYGAETEDIKCCNSCEDVREAYRRRGWAFKNPDTIEQCRREGFSQKMQEQKNEGCQVYGFLEVNKVAGNFHFAPGKSFQQSHVHGKRLRSINMTHYIRHLSFGEDYPGIVNPLDHTNVTAPQASMMFQYFVKVVPTVYMKVDGEVLRTNQFSVTRHEKVANGLMGDQGLPGVFVLYELSPMMVKLTEKHRSFTHFLTGVCAIIGGMFTVAGLIDSLIYHSARAIQKKIDLGKTT</sequence>
<reference evidence="11 12" key="1">
    <citation type="submission" date="2016-04" db="EMBL/GenBank/DDBJ databases">
        <title>Polished mammalian reference genomes with single-molecule sequencing and chromosome conformation capture applied to the Capra hircus genome.</title>
        <authorList>
            <person name="Bickhart D.M."/>
            <person name="Koren S."/>
            <person name="Rosen B."/>
            <person name="Hastie A."/>
            <person name="Liachko I."/>
            <person name="Sullivan S.T."/>
            <person name="Burton J."/>
            <person name="Sayre B.L."/>
            <person name="Huson H.J."/>
            <person name="Lee J."/>
            <person name="Lam E."/>
            <person name="Kelley C.M."/>
            <person name="Hutchison J.L."/>
            <person name="Zhou Y."/>
            <person name="Sun J."/>
            <person name="Crisa A."/>
            <person name="Schwartz J.C."/>
            <person name="Hammond J.A."/>
            <person name="Schroeder S.G."/>
            <person name="Liu G.E."/>
            <person name="Dunham M."/>
            <person name="Shendure J."/>
            <person name="Sonstegard T.S."/>
            <person name="Phillippy A.M."/>
            <person name="Van Tassell C.P."/>
            <person name="Smith T.P."/>
        </authorList>
    </citation>
    <scope>NUCLEOTIDE SEQUENCE [LARGE SCALE GENOMIC DNA]</scope>
</reference>
<keyword evidence="4 8" id="KW-0812">Transmembrane</keyword>
<comment type="similarity">
    <text evidence="3 8">Belongs to the ERGIC family.</text>
</comment>
<keyword evidence="7 8" id="KW-0472">Membrane</keyword>
<evidence type="ECO:0000256" key="4">
    <source>
        <dbReference type="ARBA" id="ARBA00022692"/>
    </source>
</evidence>
<dbReference type="InterPro" id="IPR012936">
    <property type="entry name" value="Erv_C"/>
</dbReference>
<evidence type="ECO:0000256" key="8">
    <source>
        <dbReference type="RuleBase" id="RU369013"/>
    </source>
</evidence>
<dbReference type="InterPro" id="IPR045888">
    <property type="entry name" value="Erv"/>
</dbReference>
<dbReference type="Bgee" id="ENSCHIG00000007707">
    <property type="expression patterns" value="Expressed in testis and 18 other cell types or tissues"/>
</dbReference>
<evidence type="ECO:0000256" key="2">
    <source>
        <dbReference type="ARBA" id="ARBA00004457"/>
    </source>
</evidence>
<dbReference type="InterPro" id="IPR039542">
    <property type="entry name" value="Erv_N"/>
</dbReference>
<evidence type="ECO:0000256" key="1">
    <source>
        <dbReference type="ARBA" id="ARBA00004257"/>
    </source>
</evidence>
<accession>A0A452DV69</accession>
<name>A0A452DV69_CAPHI</name>
<proteinExistence type="inferred from homology"/>
<dbReference type="GO" id="GO:0033116">
    <property type="term" value="C:endoplasmic reticulum-Golgi intermediate compartment membrane"/>
    <property type="evidence" value="ECO:0007669"/>
    <property type="project" value="UniProtKB-SubCell"/>
</dbReference>
<evidence type="ECO:0000313" key="11">
    <source>
        <dbReference type="Ensembl" id="ENSCHIP00000003728.1"/>
    </source>
</evidence>
<keyword evidence="8" id="KW-0333">Golgi apparatus</keyword>
<dbReference type="Pfam" id="PF07970">
    <property type="entry name" value="COPIIcoated_ERV"/>
    <property type="match status" value="1"/>
</dbReference>
<dbReference type="AlphaFoldDB" id="A0A452DV69"/>
<dbReference type="GO" id="GO:0006890">
    <property type="term" value="P:retrograde vesicle-mediated transport, Golgi to endoplasmic reticulum"/>
    <property type="evidence" value="ECO:0007669"/>
    <property type="project" value="TreeGrafter"/>
</dbReference>
<dbReference type="GO" id="GO:0030134">
    <property type="term" value="C:COPII-coated ER to Golgi transport vesicle"/>
    <property type="evidence" value="ECO:0007669"/>
    <property type="project" value="TreeGrafter"/>
</dbReference>
<protein>
    <recommendedName>
        <fullName evidence="8">Endoplasmic reticulum-Golgi intermediate compartment protein</fullName>
    </recommendedName>
</protein>
<feature type="transmembrane region" description="Helical" evidence="8">
    <location>
        <begin position="336"/>
        <end position="357"/>
    </location>
</feature>
<feature type="transmembrane region" description="Helical" evidence="8">
    <location>
        <begin position="20"/>
        <end position="43"/>
    </location>
</feature>
<reference evidence="11" key="3">
    <citation type="submission" date="2025-09" db="UniProtKB">
        <authorList>
            <consortium name="Ensembl"/>
        </authorList>
    </citation>
    <scope>IDENTIFICATION</scope>
</reference>